<keyword evidence="4" id="KW-0472">Membrane</keyword>
<dbReference type="InterPro" id="IPR012944">
    <property type="entry name" value="SusD_RagB_dom"/>
</dbReference>
<evidence type="ECO:0000313" key="9">
    <source>
        <dbReference type="Proteomes" id="UP001142592"/>
    </source>
</evidence>
<comment type="similarity">
    <text evidence="2">Belongs to the SusD family.</text>
</comment>
<proteinExistence type="inferred from homology"/>
<reference evidence="8" key="1">
    <citation type="submission" date="2022-11" db="EMBL/GenBank/DDBJ databases">
        <authorList>
            <person name="Graham C."/>
            <person name="Newman J.D."/>
        </authorList>
    </citation>
    <scope>NUCLEOTIDE SEQUENCE</scope>
    <source>
        <strain evidence="8">DSM 19486</strain>
    </source>
</reference>
<dbReference type="InterPro" id="IPR033985">
    <property type="entry name" value="SusD-like_N"/>
</dbReference>
<name>A0A9X3I9T4_9SPHI</name>
<accession>A0A9X3I9T4</accession>
<comment type="subcellular location">
    <subcellularLocation>
        <location evidence="1">Cell outer membrane</location>
    </subcellularLocation>
</comment>
<organism evidence="8 9">
    <name type="scientific">Pedobacter agri</name>
    <dbReference type="NCBI Taxonomy" id="454586"/>
    <lineage>
        <taxon>Bacteria</taxon>
        <taxon>Pseudomonadati</taxon>
        <taxon>Bacteroidota</taxon>
        <taxon>Sphingobacteriia</taxon>
        <taxon>Sphingobacteriales</taxon>
        <taxon>Sphingobacteriaceae</taxon>
        <taxon>Pedobacter</taxon>
    </lineage>
</organism>
<dbReference type="Pfam" id="PF07980">
    <property type="entry name" value="SusD_RagB"/>
    <property type="match status" value="1"/>
</dbReference>
<evidence type="ECO:0000256" key="5">
    <source>
        <dbReference type="ARBA" id="ARBA00023237"/>
    </source>
</evidence>
<evidence type="ECO:0000256" key="4">
    <source>
        <dbReference type="ARBA" id="ARBA00023136"/>
    </source>
</evidence>
<evidence type="ECO:0000259" key="6">
    <source>
        <dbReference type="Pfam" id="PF07980"/>
    </source>
</evidence>
<dbReference type="RefSeq" id="WP_010601151.1">
    <property type="nucleotide sequence ID" value="NZ_JAPJUH010000004.1"/>
</dbReference>
<evidence type="ECO:0000259" key="7">
    <source>
        <dbReference type="Pfam" id="PF14322"/>
    </source>
</evidence>
<keyword evidence="9" id="KW-1185">Reference proteome</keyword>
<dbReference type="GO" id="GO:0009279">
    <property type="term" value="C:cell outer membrane"/>
    <property type="evidence" value="ECO:0007669"/>
    <property type="project" value="UniProtKB-SubCell"/>
</dbReference>
<dbReference type="SUPFAM" id="SSF48452">
    <property type="entry name" value="TPR-like"/>
    <property type="match status" value="1"/>
</dbReference>
<feature type="domain" description="RagB/SusD" evidence="6">
    <location>
        <begin position="338"/>
        <end position="426"/>
    </location>
</feature>
<dbReference type="EMBL" id="JAPJUH010000004">
    <property type="protein sequence ID" value="MCX3265630.1"/>
    <property type="molecule type" value="Genomic_DNA"/>
</dbReference>
<evidence type="ECO:0000256" key="1">
    <source>
        <dbReference type="ARBA" id="ARBA00004442"/>
    </source>
</evidence>
<sequence length="454" mass="51354">MKNYFSKLLLVLCIFACCGCKKYLELKSNSKLVTPHNLKDIQGILDDGEKINLRTTPALGESSADDYFILPASYGTLSLFTQSLYRWAPEDIRWGNDWNLAYQAIFNANLSLELLQKVERNSSNAQSWDNVKGSALFYRSFHFLNLVIQYGKVYNESTAERDMGIVLRTASDFNIPSTRSTVRETFVQLISDLEASIPLLPDYPLHKMRPSKGAVHALLARAYLYMGKYELARIAANEALKFNQTLMDYNADPSIVPASTSVSVRKLNSETIFYAEQGLSTIAHGITRARIDTNLMASYLPADLRRNVFFNFISGYAQFKGSYTGSSGIFFSGLATDELYLIRAESNAYVGEVDMAMNDLNELLKKRWNKSVPFSPITASTKAEALEKVRTERRKELLMRGLRWMDLKRYNREGANITIYRKINGQLITLQPNAAYYALPIPNDIIEQSGIPQN</sequence>
<dbReference type="Proteomes" id="UP001142592">
    <property type="component" value="Unassembled WGS sequence"/>
</dbReference>
<dbReference type="AlphaFoldDB" id="A0A9X3I9T4"/>
<feature type="domain" description="SusD-like N-terminal" evidence="7">
    <location>
        <begin position="22"/>
        <end position="224"/>
    </location>
</feature>
<dbReference type="InterPro" id="IPR011990">
    <property type="entry name" value="TPR-like_helical_dom_sf"/>
</dbReference>
<evidence type="ECO:0000313" key="8">
    <source>
        <dbReference type="EMBL" id="MCX3265630.1"/>
    </source>
</evidence>
<comment type="caution">
    <text evidence="8">The sequence shown here is derived from an EMBL/GenBank/DDBJ whole genome shotgun (WGS) entry which is preliminary data.</text>
</comment>
<keyword evidence="5" id="KW-0998">Cell outer membrane</keyword>
<dbReference type="Pfam" id="PF14322">
    <property type="entry name" value="SusD-like_3"/>
    <property type="match status" value="1"/>
</dbReference>
<dbReference type="Gene3D" id="1.25.40.390">
    <property type="match status" value="1"/>
</dbReference>
<evidence type="ECO:0000256" key="3">
    <source>
        <dbReference type="ARBA" id="ARBA00022729"/>
    </source>
</evidence>
<protein>
    <submittedName>
        <fullName evidence="8">RagB/SusD family nutrient uptake outer membrane protein</fullName>
    </submittedName>
</protein>
<keyword evidence="3" id="KW-0732">Signal</keyword>
<gene>
    <name evidence="8" type="ORF">OQZ29_12790</name>
</gene>
<evidence type="ECO:0000256" key="2">
    <source>
        <dbReference type="ARBA" id="ARBA00006275"/>
    </source>
</evidence>